<evidence type="ECO:0000313" key="2">
    <source>
        <dbReference type="Proteomes" id="UP001457282"/>
    </source>
</evidence>
<proteinExistence type="predicted"/>
<dbReference type="EMBL" id="JBEDUW010000002">
    <property type="protein sequence ID" value="KAK9944622.1"/>
    <property type="molecule type" value="Genomic_DNA"/>
</dbReference>
<accession>A0AAW1Y6V9</accession>
<organism evidence="1 2">
    <name type="scientific">Rubus argutus</name>
    <name type="common">Southern blackberry</name>
    <dbReference type="NCBI Taxonomy" id="59490"/>
    <lineage>
        <taxon>Eukaryota</taxon>
        <taxon>Viridiplantae</taxon>
        <taxon>Streptophyta</taxon>
        <taxon>Embryophyta</taxon>
        <taxon>Tracheophyta</taxon>
        <taxon>Spermatophyta</taxon>
        <taxon>Magnoliopsida</taxon>
        <taxon>eudicotyledons</taxon>
        <taxon>Gunneridae</taxon>
        <taxon>Pentapetalae</taxon>
        <taxon>rosids</taxon>
        <taxon>fabids</taxon>
        <taxon>Rosales</taxon>
        <taxon>Rosaceae</taxon>
        <taxon>Rosoideae</taxon>
        <taxon>Rosoideae incertae sedis</taxon>
        <taxon>Rubus</taxon>
    </lineage>
</organism>
<evidence type="ECO:0000313" key="1">
    <source>
        <dbReference type="EMBL" id="KAK9944622.1"/>
    </source>
</evidence>
<sequence>MPHRRQRPVASHHHGDPTSLLSRLPSPLNHLHRFLSQAPSRHRLLPCSSFQFSLSCPSLLQSPLTFNPASIQELLELSGAIAILLISSIPPLFQAAPLLSIDAIVDPNNTDRIARSAPSPASPFCPTFMPCPATPRAHALLYHRRTTDPSTVASLSRRYPAHAHRNSLSLS</sequence>
<gene>
    <name evidence="1" type="ORF">M0R45_010182</name>
</gene>
<dbReference type="AlphaFoldDB" id="A0AAW1Y6V9"/>
<keyword evidence="2" id="KW-1185">Reference proteome</keyword>
<comment type="caution">
    <text evidence="1">The sequence shown here is derived from an EMBL/GenBank/DDBJ whole genome shotgun (WGS) entry which is preliminary data.</text>
</comment>
<name>A0AAW1Y6V9_RUBAR</name>
<reference evidence="1 2" key="1">
    <citation type="journal article" date="2023" name="G3 (Bethesda)">
        <title>A chromosome-length genome assembly and annotation of blackberry (Rubus argutus, cv. 'Hillquist').</title>
        <authorList>
            <person name="Bruna T."/>
            <person name="Aryal R."/>
            <person name="Dudchenko O."/>
            <person name="Sargent D.J."/>
            <person name="Mead D."/>
            <person name="Buti M."/>
            <person name="Cavallini A."/>
            <person name="Hytonen T."/>
            <person name="Andres J."/>
            <person name="Pham M."/>
            <person name="Weisz D."/>
            <person name="Mascagni F."/>
            <person name="Usai G."/>
            <person name="Natali L."/>
            <person name="Bassil N."/>
            <person name="Fernandez G.E."/>
            <person name="Lomsadze A."/>
            <person name="Armour M."/>
            <person name="Olukolu B."/>
            <person name="Poorten T."/>
            <person name="Britton C."/>
            <person name="Davik J."/>
            <person name="Ashrafi H."/>
            <person name="Aiden E.L."/>
            <person name="Borodovsky M."/>
            <person name="Worthington M."/>
        </authorList>
    </citation>
    <scope>NUCLEOTIDE SEQUENCE [LARGE SCALE GENOMIC DNA]</scope>
    <source>
        <strain evidence="1">PI 553951</strain>
    </source>
</reference>
<protein>
    <submittedName>
        <fullName evidence="1">Uncharacterized protein</fullName>
    </submittedName>
</protein>
<dbReference type="Proteomes" id="UP001457282">
    <property type="component" value="Unassembled WGS sequence"/>
</dbReference>